<organism evidence="1 2">
    <name type="scientific">Aspergillus sclerotiicarbonarius (strain CBS 121057 / IBT 28362)</name>
    <dbReference type="NCBI Taxonomy" id="1448318"/>
    <lineage>
        <taxon>Eukaryota</taxon>
        <taxon>Fungi</taxon>
        <taxon>Dikarya</taxon>
        <taxon>Ascomycota</taxon>
        <taxon>Pezizomycotina</taxon>
        <taxon>Eurotiomycetes</taxon>
        <taxon>Eurotiomycetidae</taxon>
        <taxon>Eurotiales</taxon>
        <taxon>Aspergillaceae</taxon>
        <taxon>Aspergillus</taxon>
        <taxon>Aspergillus subgen. Circumdati</taxon>
    </lineage>
</organism>
<dbReference type="Proteomes" id="UP000248423">
    <property type="component" value="Unassembled WGS sequence"/>
</dbReference>
<evidence type="ECO:0000313" key="2">
    <source>
        <dbReference type="Proteomes" id="UP000248423"/>
    </source>
</evidence>
<sequence>MYYAAFSLVSLVSCVSPPRIRHTGMVRTEKSQCRVDHGRIASGAWSRFAHSPSPNFHGIRHSPFKLGLILKTGAQTSGPAADFSQITCTVDGADTGQRIEVST</sequence>
<name>A0A319E659_ASPSB</name>
<keyword evidence="2" id="KW-1185">Reference proteome</keyword>
<evidence type="ECO:0000313" key="1">
    <source>
        <dbReference type="EMBL" id="PYI05587.1"/>
    </source>
</evidence>
<proteinExistence type="predicted"/>
<gene>
    <name evidence="1" type="ORF">BO78DRAFT_146447</name>
</gene>
<dbReference type="EMBL" id="KZ826357">
    <property type="protein sequence ID" value="PYI05587.1"/>
    <property type="molecule type" value="Genomic_DNA"/>
</dbReference>
<accession>A0A319E659</accession>
<protein>
    <submittedName>
        <fullName evidence="1">Uncharacterized protein</fullName>
    </submittedName>
</protein>
<dbReference type="AlphaFoldDB" id="A0A319E659"/>
<reference evidence="1 2" key="1">
    <citation type="submission" date="2018-02" db="EMBL/GenBank/DDBJ databases">
        <title>The genomes of Aspergillus section Nigri reveals drivers in fungal speciation.</title>
        <authorList>
            <consortium name="DOE Joint Genome Institute"/>
            <person name="Vesth T.C."/>
            <person name="Nybo J."/>
            <person name="Theobald S."/>
            <person name="Brandl J."/>
            <person name="Frisvad J.C."/>
            <person name="Nielsen K.F."/>
            <person name="Lyhne E.K."/>
            <person name="Kogle M.E."/>
            <person name="Kuo A."/>
            <person name="Riley R."/>
            <person name="Clum A."/>
            <person name="Nolan M."/>
            <person name="Lipzen A."/>
            <person name="Salamov A."/>
            <person name="Henrissat B."/>
            <person name="Wiebenga A."/>
            <person name="De vries R.P."/>
            <person name="Grigoriev I.V."/>
            <person name="Mortensen U.H."/>
            <person name="Andersen M.R."/>
            <person name="Baker S.E."/>
        </authorList>
    </citation>
    <scope>NUCLEOTIDE SEQUENCE [LARGE SCALE GENOMIC DNA]</scope>
    <source>
        <strain evidence="1 2">CBS 121057</strain>
    </source>
</reference>
<dbReference type="VEuPathDB" id="FungiDB:BO78DRAFT_146447"/>